<proteinExistence type="predicted"/>
<dbReference type="Proteomes" id="UP000289323">
    <property type="component" value="Unassembled WGS sequence"/>
</dbReference>
<feature type="compositionally biased region" description="Polar residues" evidence="1">
    <location>
        <begin position="33"/>
        <end position="45"/>
    </location>
</feature>
<sequence>MAVLAPVTPRQSMQEISSASQIRDFAPYNPYTPNGTVTPTPSAQTDGPLLPTNNPVPPTPSSIHKGKRTGWRRFFSVVNECMLGKEKASVYWYASLLSVVAALVVTCSSIFGWPPLPIWEYLRHVTR</sequence>
<keyword evidence="2" id="KW-0812">Transmembrane</keyword>
<name>A0A3S4F3P2_9PEZI</name>
<dbReference type="AlphaFoldDB" id="A0A3S4F3P2"/>
<gene>
    <name evidence="3" type="ORF">TT172_LOCUS6052</name>
</gene>
<feature type="region of interest" description="Disordered" evidence="1">
    <location>
        <begin position="33"/>
        <end position="65"/>
    </location>
</feature>
<protein>
    <submittedName>
        <fullName evidence="3">70ea9ac0-096d-42a6-a7d0-4db61c9310f9</fullName>
    </submittedName>
</protein>
<organism evidence="3 4">
    <name type="scientific">Thermothielavioides terrestris</name>
    <dbReference type="NCBI Taxonomy" id="2587410"/>
    <lineage>
        <taxon>Eukaryota</taxon>
        <taxon>Fungi</taxon>
        <taxon>Dikarya</taxon>
        <taxon>Ascomycota</taxon>
        <taxon>Pezizomycotina</taxon>
        <taxon>Sordariomycetes</taxon>
        <taxon>Sordariomycetidae</taxon>
        <taxon>Sordariales</taxon>
        <taxon>Chaetomiaceae</taxon>
        <taxon>Thermothielavioides</taxon>
    </lineage>
</organism>
<keyword evidence="2" id="KW-1133">Transmembrane helix</keyword>
<dbReference type="EMBL" id="OUUZ01000011">
    <property type="protein sequence ID" value="SPQ23633.1"/>
    <property type="molecule type" value="Genomic_DNA"/>
</dbReference>
<reference evidence="3 4" key="1">
    <citation type="submission" date="2018-04" db="EMBL/GenBank/DDBJ databases">
        <authorList>
            <person name="Huttner S."/>
            <person name="Dainat J."/>
        </authorList>
    </citation>
    <scope>NUCLEOTIDE SEQUENCE [LARGE SCALE GENOMIC DNA]</scope>
</reference>
<keyword evidence="2" id="KW-0472">Membrane</keyword>
<evidence type="ECO:0000256" key="2">
    <source>
        <dbReference type="SAM" id="Phobius"/>
    </source>
</evidence>
<evidence type="ECO:0000313" key="4">
    <source>
        <dbReference type="Proteomes" id="UP000289323"/>
    </source>
</evidence>
<feature type="transmembrane region" description="Helical" evidence="2">
    <location>
        <begin position="90"/>
        <end position="113"/>
    </location>
</feature>
<evidence type="ECO:0000256" key="1">
    <source>
        <dbReference type="SAM" id="MobiDB-lite"/>
    </source>
</evidence>
<accession>A0A3S4F3P2</accession>
<evidence type="ECO:0000313" key="3">
    <source>
        <dbReference type="EMBL" id="SPQ23633.1"/>
    </source>
</evidence>